<keyword evidence="10" id="KW-1185">Reference proteome</keyword>
<dbReference type="EMBL" id="BGPR01008825">
    <property type="protein sequence ID" value="GBN36356.1"/>
    <property type="molecule type" value="Genomic_DNA"/>
</dbReference>
<evidence type="ECO:0000259" key="5">
    <source>
        <dbReference type="Pfam" id="PF01576"/>
    </source>
</evidence>
<name>A0A4Y2NAW2_ARAVE</name>
<protein>
    <recommendedName>
        <fullName evidence="2">Coiled-coil domain-containing protein 102A</fullName>
    </recommendedName>
</protein>
<evidence type="ECO:0000313" key="7">
    <source>
        <dbReference type="EMBL" id="GBN36391.1"/>
    </source>
</evidence>
<comment type="caution">
    <text evidence="7">The sequence shown here is derived from an EMBL/GenBank/DDBJ whole genome shotgun (WGS) entry which is preliminary data.</text>
</comment>
<feature type="region of interest" description="Disordered" evidence="4">
    <location>
        <begin position="1"/>
        <end position="45"/>
    </location>
</feature>
<dbReference type="EMBL" id="BGPR01010456">
    <property type="protein sequence ID" value="GBN46243.1"/>
    <property type="molecule type" value="Genomic_DNA"/>
</dbReference>
<evidence type="ECO:0000313" key="10">
    <source>
        <dbReference type="Proteomes" id="UP000499080"/>
    </source>
</evidence>
<evidence type="ECO:0000313" key="8">
    <source>
        <dbReference type="EMBL" id="GBN46243.1"/>
    </source>
</evidence>
<accession>A0A4Y2NAW2</accession>
<dbReference type="Pfam" id="PF01576">
    <property type="entry name" value="Myosin_tail_1"/>
    <property type="match status" value="1"/>
</dbReference>
<sequence length="555" mass="64711">MSHSGSSAKRPVSNSLSQWSDLPSDASQHSLQSHHHHHRSYDPEWDAKEELRMRELEEARARAAQMEKTMRWWSDCTANWREKWSKVRTERNKAREETRVLRGKLEVAAKECNTLKREKQELFSQIERLKKENQLFNGNEEFLDEKKEDIPYTGGQQNKERVIPERDVGPGDKVSDFGDVLITNSLPKPTKEDNADEENVEISSTVVEVSDCGLTNPDMQFLDKFLNKETITSNTIPAVNDKKVSRLLNRGIEDFNVPVQEVTEQKVAMLQLRLDEASKTIIAERQEKNKLMKSIDKLQTEYNQLRMKYEDMKKSKQDIMKELSQIKAEHQDEIDNMRLDLEDEANNRSNLDQRVAELRTELERLQSENAAEWGRRERLDTEKIALERENKKLRTQIEDLNERMERKTKQMTIASDSDVKALQIELHEKNKELVDLKHAHTKLKKVLQDKSTELAHALRRSEQYEAEVKKLRGRIEELKKELASAEDEVDAATNNIRKLQRTNDELQEQIESLQVQVEHLQSRLKNSTSHALLTRHANSTFAQVDPMSEDDNLDF</sequence>
<dbReference type="Gene3D" id="1.10.287.1490">
    <property type="match status" value="1"/>
</dbReference>
<keyword evidence="1 3" id="KW-0175">Coiled coil</keyword>
<evidence type="ECO:0000313" key="9">
    <source>
        <dbReference type="EMBL" id="GBN46255.1"/>
    </source>
</evidence>
<feature type="domain" description="Myosin tail" evidence="5">
    <location>
        <begin position="332"/>
        <end position="524"/>
    </location>
</feature>
<feature type="coiled-coil region" evidence="3">
    <location>
        <begin position="281"/>
        <end position="530"/>
    </location>
</feature>
<gene>
    <name evidence="7" type="primary">ccdc102a_3</name>
    <name evidence="6" type="synonym">ccdc102a_1</name>
    <name evidence="9" type="synonym">ccdc102a_5</name>
    <name evidence="8" type="synonym">ccdc102a_6</name>
    <name evidence="8" type="ORF">AVEN_131666_2</name>
    <name evidence="7" type="ORF">AVEN_153155_2</name>
    <name evidence="9" type="ORF">AVEN_172517_2</name>
    <name evidence="6" type="ORF">AVEN_70551_1</name>
</gene>
<proteinExistence type="predicted"/>
<reference evidence="7 10" key="1">
    <citation type="journal article" date="2019" name="Sci. Rep.">
        <title>Orb-weaving spider Araneus ventricosus genome elucidates the spidroin gene catalogue.</title>
        <authorList>
            <person name="Kono N."/>
            <person name="Nakamura H."/>
            <person name="Ohtoshi R."/>
            <person name="Moran D.A.P."/>
            <person name="Shinohara A."/>
            <person name="Yoshida Y."/>
            <person name="Fujiwara M."/>
            <person name="Mori M."/>
            <person name="Tomita M."/>
            <person name="Arakawa K."/>
        </authorList>
    </citation>
    <scope>NUCLEOTIDE SEQUENCE [LARGE SCALE GENOMIC DNA]</scope>
</reference>
<dbReference type="PANTHER" id="PTHR46292:SF1">
    <property type="entry name" value="COILED-COIL DOMAIN-CONTAINING PROTEIN 102A"/>
    <property type="match status" value="1"/>
</dbReference>
<feature type="compositionally biased region" description="Polar residues" evidence="4">
    <location>
        <begin position="1"/>
        <end position="21"/>
    </location>
</feature>
<dbReference type="InterPro" id="IPR002928">
    <property type="entry name" value="Myosin_tail"/>
</dbReference>
<evidence type="ECO:0000256" key="1">
    <source>
        <dbReference type="ARBA" id="ARBA00023054"/>
    </source>
</evidence>
<dbReference type="GO" id="GO:0016459">
    <property type="term" value="C:myosin complex"/>
    <property type="evidence" value="ECO:0007669"/>
    <property type="project" value="InterPro"/>
</dbReference>
<evidence type="ECO:0000313" key="6">
    <source>
        <dbReference type="EMBL" id="GBN36356.1"/>
    </source>
</evidence>
<dbReference type="EMBL" id="BGPR01010459">
    <property type="protein sequence ID" value="GBN46255.1"/>
    <property type="molecule type" value="Genomic_DNA"/>
</dbReference>
<organism evidence="7 10">
    <name type="scientific">Araneus ventricosus</name>
    <name type="common">Orbweaver spider</name>
    <name type="synonym">Epeira ventricosa</name>
    <dbReference type="NCBI Taxonomy" id="182803"/>
    <lineage>
        <taxon>Eukaryota</taxon>
        <taxon>Metazoa</taxon>
        <taxon>Ecdysozoa</taxon>
        <taxon>Arthropoda</taxon>
        <taxon>Chelicerata</taxon>
        <taxon>Arachnida</taxon>
        <taxon>Araneae</taxon>
        <taxon>Araneomorphae</taxon>
        <taxon>Entelegynae</taxon>
        <taxon>Araneoidea</taxon>
        <taxon>Araneidae</taxon>
        <taxon>Araneus</taxon>
    </lineage>
</organism>
<evidence type="ECO:0000256" key="4">
    <source>
        <dbReference type="SAM" id="MobiDB-lite"/>
    </source>
</evidence>
<dbReference type="Proteomes" id="UP000499080">
    <property type="component" value="Unassembled WGS sequence"/>
</dbReference>
<evidence type="ECO:0000256" key="2">
    <source>
        <dbReference type="ARBA" id="ARBA00040149"/>
    </source>
</evidence>
<dbReference type="AlphaFoldDB" id="A0A4Y2NAW2"/>
<feature type="coiled-coil region" evidence="3">
    <location>
        <begin position="105"/>
        <end position="146"/>
    </location>
</feature>
<evidence type="ECO:0000256" key="3">
    <source>
        <dbReference type="SAM" id="Coils"/>
    </source>
</evidence>
<dbReference type="PANTHER" id="PTHR46292">
    <property type="entry name" value="COILED-COIL DOMAIN-CONTAINING PROTEIN 102A"/>
    <property type="match status" value="1"/>
</dbReference>
<dbReference type="SUPFAM" id="SSF90257">
    <property type="entry name" value="Myosin rod fragments"/>
    <property type="match status" value="2"/>
</dbReference>
<dbReference type="EMBL" id="BGPR01008830">
    <property type="protein sequence ID" value="GBN36391.1"/>
    <property type="molecule type" value="Genomic_DNA"/>
</dbReference>
<dbReference type="OrthoDB" id="5984396at2759"/>